<keyword evidence="3" id="KW-1185">Reference proteome</keyword>
<keyword evidence="1" id="KW-0812">Transmembrane</keyword>
<dbReference type="Proteomes" id="UP001296993">
    <property type="component" value="Unassembled WGS sequence"/>
</dbReference>
<keyword evidence="1" id="KW-1133">Transmembrane helix</keyword>
<organism evidence="2 3">
    <name type="scientific">Paeniglutamicibacter kerguelensis</name>
    <dbReference type="NCBI Taxonomy" id="254788"/>
    <lineage>
        <taxon>Bacteria</taxon>
        <taxon>Bacillati</taxon>
        <taxon>Actinomycetota</taxon>
        <taxon>Actinomycetes</taxon>
        <taxon>Micrococcales</taxon>
        <taxon>Micrococcaceae</taxon>
        <taxon>Paeniglutamicibacter</taxon>
    </lineage>
</organism>
<dbReference type="Pfam" id="PF10724">
    <property type="entry name" value="DUF2516"/>
    <property type="match status" value="1"/>
</dbReference>
<dbReference type="InterPro" id="IPR019662">
    <property type="entry name" value="DUF2516"/>
</dbReference>
<gene>
    <name evidence="2" type="ORF">JOF47_004029</name>
</gene>
<comment type="caution">
    <text evidence="2">The sequence shown here is derived from an EMBL/GenBank/DDBJ whole genome shotgun (WGS) entry which is preliminary data.</text>
</comment>
<sequence length="102" mass="10690">MSFALAFEFYLMKALSIVAAVIAIMALVDAVRRPAANFVREGKRTKPFWMAMTGAAVLVCGLTALSANGGGGVFQLIGACIACVYMADVKPAVSGKGGYYPY</sequence>
<reference evidence="2 3" key="1">
    <citation type="submission" date="2021-03" db="EMBL/GenBank/DDBJ databases">
        <title>Sequencing the genomes of 1000 actinobacteria strains.</title>
        <authorList>
            <person name="Klenk H.-P."/>
        </authorList>
    </citation>
    <scope>NUCLEOTIDE SEQUENCE [LARGE SCALE GENOMIC DNA]</scope>
    <source>
        <strain evidence="2 3">DSM 15797</strain>
    </source>
</reference>
<accession>A0ABS4XJC1</accession>
<evidence type="ECO:0000256" key="1">
    <source>
        <dbReference type="SAM" id="Phobius"/>
    </source>
</evidence>
<keyword evidence="1" id="KW-0472">Membrane</keyword>
<feature type="transmembrane region" description="Helical" evidence="1">
    <location>
        <begin position="6"/>
        <end position="28"/>
    </location>
</feature>
<dbReference type="EMBL" id="JAGIOF010000004">
    <property type="protein sequence ID" value="MBP2388456.1"/>
    <property type="molecule type" value="Genomic_DNA"/>
</dbReference>
<feature type="transmembrane region" description="Helical" evidence="1">
    <location>
        <begin position="48"/>
        <end position="67"/>
    </location>
</feature>
<proteinExistence type="predicted"/>
<protein>
    <submittedName>
        <fullName evidence="2">Uncharacterized membrane protein HdeD (DUF308 family)</fullName>
    </submittedName>
</protein>
<evidence type="ECO:0000313" key="2">
    <source>
        <dbReference type="EMBL" id="MBP2388456.1"/>
    </source>
</evidence>
<dbReference type="RefSeq" id="WP_210002079.1">
    <property type="nucleotide sequence ID" value="NZ_BAAAJY010000004.1"/>
</dbReference>
<evidence type="ECO:0000313" key="3">
    <source>
        <dbReference type="Proteomes" id="UP001296993"/>
    </source>
</evidence>
<name>A0ABS4XJC1_9MICC</name>